<keyword evidence="4" id="KW-0274">FAD</keyword>
<proteinExistence type="inferred from homology"/>
<dbReference type="RefSeq" id="WP_380023252.1">
    <property type="nucleotide sequence ID" value="NZ_JBHMDY010000004.1"/>
</dbReference>
<evidence type="ECO:0000313" key="9">
    <source>
        <dbReference type="Proteomes" id="UP001589700"/>
    </source>
</evidence>
<organism evidence="8 9">
    <name type="scientific">Dietzia aerolata</name>
    <dbReference type="NCBI Taxonomy" id="595984"/>
    <lineage>
        <taxon>Bacteria</taxon>
        <taxon>Bacillati</taxon>
        <taxon>Actinomycetota</taxon>
        <taxon>Actinomycetes</taxon>
        <taxon>Mycobacteriales</taxon>
        <taxon>Dietziaceae</taxon>
        <taxon>Dietzia</taxon>
    </lineage>
</organism>
<evidence type="ECO:0000256" key="3">
    <source>
        <dbReference type="ARBA" id="ARBA00022630"/>
    </source>
</evidence>
<dbReference type="InterPro" id="IPR012132">
    <property type="entry name" value="GMC_OxRdtase"/>
</dbReference>
<accession>A0ABV5JPK7</accession>
<dbReference type="PANTHER" id="PTHR42784">
    <property type="entry name" value="PYRANOSE 2-OXIDASE"/>
    <property type="match status" value="1"/>
</dbReference>
<dbReference type="Pfam" id="PF05199">
    <property type="entry name" value="GMC_oxred_C"/>
    <property type="match status" value="1"/>
</dbReference>
<dbReference type="InterPro" id="IPR000172">
    <property type="entry name" value="GMC_OxRdtase_N"/>
</dbReference>
<evidence type="ECO:0000259" key="6">
    <source>
        <dbReference type="Pfam" id="PF00732"/>
    </source>
</evidence>
<evidence type="ECO:0000256" key="4">
    <source>
        <dbReference type="ARBA" id="ARBA00022827"/>
    </source>
</evidence>
<dbReference type="PIRSF" id="PIRSF000137">
    <property type="entry name" value="Alcohol_oxidase"/>
    <property type="match status" value="1"/>
</dbReference>
<keyword evidence="9" id="KW-1185">Reference proteome</keyword>
<evidence type="ECO:0000256" key="2">
    <source>
        <dbReference type="ARBA" id="ARBA00010790"/>
    </source>
</evidence>
<dbReference type="InterPro" id="IPR051473">
    <property type="entry name" value="P2Ox-like"/>
</dbReference>
<evidence type="ECO:0000256" key="5">
    <source>
        <dbReference type="ARBA" id="ARBA00023002"/>
    </source>
</evidence>
<dbReference type="PANTHER" id="PTHR42784:SF1">
    <property type="entry name" value="PYRANOSE 2-OXIDASE"/>
    <property type="match status" value="1"/>
</dbReference>
<keyword evidence="5" id="KW-0560">Oxidoreductase</keyword>
<keyword evidence="3" id="KW-0285">Flavoprotein</keyword>
<evidence type="ECO:0000313" key="8">
    <source>
        <dbReference type="EMBL" id="MFB9259633.1"/>
    </source>
</evidence>
<sequence length="460" mass="47406">MTARLTSADVAVVGAGPTGCVMARRLAEAGADVLLLEAGAHAASPRAGLLDVGPESLVVTRHPARLGDAQLDLPRGHTLGGSGAVNGGYCVAARPADLATWGPGWQRRYEAGLARAAERLRPTLVPMSPVAARVAAAFPGRASAVPQARRGARRVTAFDAWDPPGAGARVRTGARVARLHWAGGEVGGRCDGVVLEPARPEPARPEEGSARIARESGAPNPLVDEARGDDEVITARHVILCAGTIGTTSILRNSGLGESTGHPVGHRVQEHPEVLLDLPVGFAAGTDFGVGDPAVLPPLLSHVVRLELADRAGPAGEAPEVELRPYSVPMHEVIPGAAPMPLHLGISLMNTVGFGRIDPDGTVVLPDDPRDAEALRAAAVAVADRLGLDTAVPVRSTSHHLSGAARIGEVVDDSGRVLGVDGLRVADASVLPTLPRCGPYYTVLAVAETLAADMAAERPW</sequence>
<evidence type="ECO:0000256" key="1">
    <source>
        <dbReference type="ARBA" id="ARBA00001974"/>
    </source>
</evidence>
<feature type="domain" description="Glucose-methanol-choline oxidoreductase C-terminal" evidence="7">
    <location>
        <begin position="395"/>
        <end position="447"/>
    </location>
</feature>
<comment type="caution">
    <text evidence="8">The sequence shown here is derived from an EMBL/GenBank/DDBJ whole genome shotgun (WGS) entry which is preliminary data.</text>
</comment>
<comment type="cofactor">
    <cofactor evidence="1">
        <name>FAD</name>
        <dbReference type="ChEBI" id="CHEBI:57692"/>
    </cofactor>
</comment>
<dbReference type="Gene3D" id="3.50.50.60">
    <property type="entry name" value="FAD/NAD(P)-binding domain"/>
    <property type="match status" value="2"/>
</dbReference>
<evidence type="ECO:0000259" key="7">
    <source>
        <dbReference type="Pfam" id="PF05199"/>
    </source>
</evidence>
<dbReference type="Pfam" id="PF00732">
    <property type="entry name" value="GMC_oxred_N"/>
    <property type="match status" value="1"/>
</dbReference>
<dbReference type="SUPFAM" id="SSF51905">
    <property type="entry name" value="FAD/NAD(P)-binding domain"/>
    <property type="match status" value="1"/>
</dbReference>
<comment type="similarity">
    <text evidence="2">Belongs to the GMC oxidoreductase family.</text>
</comment>
<name>A0ABV5JPK7_9ACTN</name>
<dbReference type="InterPro" id="IPR007867">
    <property type="entry name" value="GMC_OxRtase_C"/>
</dbReference>
<dbReference type="Pfam" id="PF13450">
    <property type="entry name" value="NAD_binding_8"/>
    <property type="match status" value="1"/>
</dbReference>
<protein>
    <submittedName>
        <fullName evidence="8">Mycofactocin system GMC family oxidoreductase MftG</fullName>
    </submittedName>
</protein>
<dbReference type="InterPro" id="IPR036188">
    <property type="entry name" value="FAD/NAD-bd_sf"/>
</dbReference>
<gene>
    <name evidence="8" type="primary">mftG</name>
    <name evidence="8" type="ORF">ACFFVD_07440</name>
</gene>
<reference evidence="8 9" key="1">
    <citation type="submission" date="2024-09" db="EMBL/GenBank/DDBJ databases">
        <authorList>
            <person name="Sun Q."/>
            <person name="Mori K."/>
        </authorList>
    </citation>
    <scope>NUCLEOTIDE SEQUENCE [LARGE SCALE GENOMIC DNA]</scope>
    <source>
        <strain evidence="8 9">CCM 7659</strain>
    </source>
</reference>
<dbReference type="Proteomes" id="UP001589700">
    <property type="component" value="Unassembled WGS sequence"/>
</dbReference>
<dbReference type="EMBL" id="JBHMDY010000004">
    <property type="protein sequence ID" value="MFB9259633.1"/>
    <property type="molecule type" value="Genomic_DNA"/>
</dbReference>
<dbReference type="NCBIfam" id="NF038210">
    <property type="entry name" value="GMC_mycofac_3"/>
    <property type="match status" value="2"/>
</dbReference>
<feature type="domain" description="Glucose-methanol-choline oxidoreductase N-terminal" evidence="6">
    <location>
        <begin position="230"/>
        <end position="273"/>
    </location>
</feature>